<protein>
    <submittedName>
        <fullName evidence="2">Uncharacterized protein</fullName>
    </submittedName>
</protein>
<dbReference type="Proteomes" id="UP000037069">
    <property type="component" value="Unassembled WGS sequence"/>
</dbReference>
<organism evidence="2 3">
    <name type="scientific">Lucilia cuprina</name>
    <name type="common">Green bottle fly</name>
    <name type="synonym">Australian sheep blowfly</name>
    <dbReference type="NCBI Taxonomy" id="7375"/>
    <lineage>
        <taxon>Eukaryota</taxon>
        <taxon>Metazoa</taxon>
        <taxon>Ecdysozoa</taxon>
        <taxon>Arthropoda</taxon>
        <taxon>Hexapoda</taxon>
        <taxon>Insecta</taxon>
        <taxon>Pterygota</taxon>
        <taxon>Neoptera</taxon>
        <taxon>Endopterygota</taxon>
        <taxon>Diptera</taxon>
        <taxon>Brachycera</taxon>
        <taxon>Muscomorpha</taxon>
        <taxon>Oestroidea</taxon>
        <taxon>Calliphoridae</taxon>
        <taxon>Luciliinae</taxon>
        <taxon>Lucilia</taxon>
    </lineage>
</organism>
<keyword evidence="3" id="KW-1185">Reference proteome</keyword>
<gene>
    <name evidence="2" type="ORF">FF38_10776</name>
</gene>
<feature type="compositionally biased region" description="Polar residues" evidence="1">
    <location>
        <begin position="136"/>
        <end position="152"/>
    </location>
</feature>
<dbReference type="AlphaFoldDB" id="A0A0L0C461"/>
<name>A0A0L0C461_LUCCU</name>
<proteinExistence type="predicted"/>
<feature type="region of interest" description="Disordered" evidence="1">
    <location>
        <begin position="125"/>
        <end position="152"/>
    </location>
</feature>
<reference evidence="2 3" key="1">
    <citation type="journal article" date="2015" name="Nat. Commun.">
        <title>Lucilia cuprina genome unlocks parasitic fly biology to underpin future interventions.</title>
        <authorList>
            <person name="Anstead C.A."/>
            <person name="Korhonen P.K."/>
            <person name="Young N.D."/>
            <person name="Hall R.S."/>
            <person name="Jex A.R."/>
            <person name="Murali S.C."/>
            <person name="Hughes D.S."/>
            <person name="Lee S.F."/>
            <person name="Perry T."/>
            <person name="Stroehlein A.J."/>
            <person name="Ansell B.R."/>
            <person name="Breugelmans B."/>
            <person name="Hofmann A."/>
            <person name="Qu J."/>
            <person name="Dugan S."/>
            <person name="Lee S.L."/>
            <person name="Chao H."/>
            <person name="Dinh H."/>
            <person name="Han Y."/>
            <person name="Doddapaneni H.V."/>
            <person name="Worley K.C."/>
            <person name="Muzny D.M."/>
            <person name="Ioannidis P."/>
            <person name="Waterhouse R.M."/>
            <person name="Zdobnov E.M."/>
            <person name="James P.J."/>
            <person name="Bagnall N.H."/>
            <person name="Kotze A.C."/>
            <person name="Gibbs R.A."/>
            <person name="Richards S."/>
            <person name="Batterham P."/>
            <person name="Gasser R.B."/>
        </authorList>
    </citation>
    <scope>NUCLEOTIDE SEQUENCE [LARGE SCALE GENOMIC DNA]</scope>
    <source>
        <strain evidence="2 3">LS</strain>
        <tissue evidence="2">Full body</tissue>
    </source>
</reference>
<comment type="caution">
    <text evidence="2">The sequence shown here is derived from an EMBL/GenBank/DDBJ whole genome shotgun (WGS) entry which is preliminary data.</text>
</comment>
<evidence type="ECO:0000313" key="3">
    <source>
        <dbReference type="Proteomes" id="UP000037069"/>
    </source>
</evidence>
<sequence length="152" mass="17294">MQQSGWLGGFDKFCGFVGVSLKACYDDTNVCYLAPSINVSSLRYLPSQEVGFKCSKTLIDINCNLKTDHRFRRDNLFLVPMHGGIWTLCIDLPLHEIQELRRHPKFPRSAPTCLNYLAGSTENARGEEQRNDWQHSESQTTLQPHLSTYGTI</sequence>
<evidence type="ECO:0000256" key="1">
    <source>
        <dbReference type="SAM" id="MobiDB-lite"/>
    </source>
</evidence>
<evidence type="ECO:0000313" key="2">
    <source>
        <dbReference type="EMBL" id="KNC27075.1"/>
    </source>
</evidence>
<accession>A0A0L0C461</accession>
<dbReference type="EMBL" id="JRES01000936">
    <property type="protein sequence ID" value="KNC27075.1"/>
    <property type="molecule type" value="Genomic_DNA"/>
</dbReference>
<feature type="compositionally biased region" description="Basic and acidic residues" evidence="1">
    <location>
        <begin position="125"/>
        <end position="135"/>
    </location>
</feature>
<dbReference type="OrthoDB" id="6419888at2759"/>